<dbReference type="OrthoDB" id="4062651at2759"/>
<dbReference type="InterPro" id="IPR000719">
    <property type="entry name" value="Prot_kinase_dom"/>
</dbReference>
<dbReference type="InterPro" id="IPR011009">
    <property type="entry name" value="Kinase-like_dom_sf"/>
</dbReference>
<reference evidence="3" key="2">
    <citation type="submission" date="2015-01" db="EMBL/GenBank/DDBJ databases">
        <title>Evolutionary Origins and Diversification of the Mycorrhizal Mutualists.</title>
        <authorList>
            <consortium name="DOE Joint Genome Institute"/>
            <consortium name="Mycorrhizal Genomics Consortium"/>
            <person name="Kohler A."/>
            <person name="Kuo A."/>
            <person name="Nagy L.G."/>
            <person name="Floudas D."/>
            <person name="Copeland A."/>
            <person name="Barry K.W."/>
            <person name="Cichocki N."/>
            <person name="Veneault-Fourrey C."/>
            <person name="LaButti K."/>
            <person name="Lindquist E.A."/>
            <person name="Lipzen A."/>
            <person name="Lundell T."/>
            <person name="Morin E."/>
            <person name="Murat C."/>
            <person name="Riley R."/>
            <person name="Ohm R."/>
            <person name="Sun H."/>
            <person name="Tunlid A."/>
            <person name="Henrissat B."/>
            <person name="Grigoriev I.V."/>
            <person name="Hibbett D.S."/>
            <person name="Martin F."/>
        </authorList>
    </citation>
    <scope>NUCLEOTIDE SEQUENCE [LARGE SCALE GENOMIC DNA]</scope>
    <source>
        <strain evidence="3">MUT 4182</strain>
    </source>
</reference>
<dbReference type="PANTHER" id="PTHR44329:SF214">
    <property type="entry name" value="PROTEIN KINASE DOMAIN-CONTAINING PROTEIN"/>
    <property type="match status" value="1"/>
</dbReference>
<dbReference type="InterPro" id="IPR051681">
    <property type="entry name" value="Ser/Thr_Kinases-Pseudokinases"/>
</dbReference>
<dbReference type="InterPro" id="IPR001245">
    <property type="entry name" value="Ser-Thr/Tyr_kinase_cat_dom"/>
</dbReference>
<dbReference type="AlphaFoldDB" id="A0A0C3QQT8"/>
<dbReference type="GO" id="GO:0005524">
    <property type="term" value="F:ATP binding"/>
    <property type="evidence" value="ECO:0007669"/>
    <property type="project" value="InterPro"/>
</dbReference>
<dbReference type="PANTHER" id="PTHR44329">
    <property type="entry name" value="SERINE/THREONINE-PROTEIN KINASE TNNI3K-RELATED"/>
    <property type="match status" value="1"/>
</dbReference>
<evidence type="ECO:0000259" key="1">
    <source>
        <dbReference type="PROSITE" id="PS50011"/>
    </source>
</evidence>
<dbReference type="PROSITE" id="PS50011">
    <property type="entry name" value="PROTEIN_KINASE_DOM"/>
    <property type="match status" value="1"/>
</dbReference>
<sequence>RFEREATLWTHLDHPHILPFIGIYRADGYIHLTSPFMENGNLAHYIETNPATERSSFLFESADAVTYLHSKGIVHGDIKARNILISASRHAILCDFGLAKWAHSVTGSASKGMGTVRWQSPELLKGQSRCFASDTYAFGITIAEVLSGKIPFAEFSGWTEGAIIHAVLSGERPALEPAHSPTGKPYERLWNMAASCWIEEPNFRPAMAEVLASLRPSGELQSSVARTQSEYLQGTNRTIVRCKS</sequence>
<dbReference type="SMART" id="SM00220">
    <property type="entry name" value="S_TKc"/>
    <property type="match status" value="1"/>
</dbReference>
<name>A0A0C3QQT8_9AGAM</name>
<evidence type="ECO:0000313" key="2">
    <source>
        <dbReference type="EMBL" id="KIO30931.1"/>
    </source>
</evidence>
<dbReference type="Pfam" id="PF07714">
    <property type="entry name" value="PK_Tyr_Ser-Thr"/>
    <property type="match status" value="1"/>
</dbReference>
<accession>A0A0C3QQT8</accession>
<dbReference type="PROSITE" id="PS00108">
    <property type="entry name" value="PROTEIN_KINASE_ST"/>
    <property type="match status" value="1"/>
</dbReference>
<feature type="domain" description="Protein kinase" evidence="1">
    <location>
        <begin position="1"/>
        <end position="232"/>
    </location>
</feature>
<dbReference type="STRING" id="1051891.A0A0C3QQT8"/>
<dbReference type="Gene3D" id="1.10.510.10">
    <property type="entry name" value="Transferase(Phosphotransferase) domain 1"/>
    <property type="match status" value="1"/>
</dbReference>
<dbReference type="GO" id="GO:0004674">
    <property type="term" value="F:protein serine/threonine kinase activity"/>
    <property type="evidence" value="ECO:0007669"/>
    <property type="project" value="TreeGrafter"/>
</dbReference>
<feature type="non-terminal residue" evidence="2">
    <location>
        <position position="1"/>
    </location>
</feature>
<keyword evidence="3" id="KW-1185">Reference proteome</keyword>
<proteinExistence type="predicted"/>
<evidence type="ECO:0000313" key="3">
    <source>
        <dbReference type="Proteomes" id="UP000054248"/>
    </source>
</evidence>
<protein>
    <recommendedName>
        <fullName evidence="1">Protein kinase domain-containing protein</fullName>
    </recommendedName>
</protein>
<dbReference type="PRINTS" id="PR00109">
    <property type="entry name" value="TYRKINASE"/>
</dbReference>
<dbReference type="SUPFAM" id="SSF56112">
    <property type="entry name" value="Protein kinase-like (PK-like)"/>
    <property type="match status" value="1"/>
</dbReference>
<gene>
    <name evidence="2" type="ORF">M407DRAFT_222057</name>
</gene>
<dbReference type="PIRSF" id="PIRSF000654">
    <property type="entry name" value="Integrin-linked_kinase"/>
    <property type="match status" value="1"/>
</dbReference>
<dbReference type="EMBL" id="KN822967">
    <property type="protein sequence ID" value="KIO30931.1"/>
    <property type="molecule type" value="Genomic_DNA"/>
</dbReference>
<organism evidence="2 3">
    <name type="scientific">Tulasnella calospora MUT 4182</name>
    <dbReference type="NCBI Taxonomy" id="1051891"/>
    <lineage>
        <taxon>Eukaryota</taxon>
        <taxon>Fungi</taxon>
        <taxon>Dikarya</taxon>
        <taxon>Basidiomycota</taxon>
        <taxon>Agaricomycotina</taxon>
        <taxon>Agaricomycetes</taxon>
        <taxon>Cantharellales</taxon>
        <taxon>Tulasnellaceae</taxon>
        <taxon>Tulasnella</taxon>
    </lineage>
</organism>
<dbReference type="InterPro" id="IPR008271">
    <property type="entry name" value="Ser/Thr_kinase_AS"/>
</dbReference>
<dbReference type="HOGENOM" id="CLU_000288_7_18_1"/>
<reference evidence="2 3" key="1">
    <citation type="submission" date="2014-04" db="EMBL/GenBank/DDBJ databases">
        <authorList>
            <consortium name="DOE Joint Genome Institute"/>
            <person name="Kuo A."/>
            <person name="Girlanda M."/>
            <person name="Perotto S."/>
            <person name="Kohler A."/>
            <person name="Nagy L.G."/>
            <person name="Floudas D."/>
            <person name="Copeland A."/>
            <person name="Barry K.W."/>
            <person name="Cichocki N."/>
            <person name="Veneault-Fourrey C."/>
            <person name="LaButti K."/>
            <person name="Lindquist E.A."/>
            <person name="Lipzen A."/>
            <person name="Lundell T."/>
            <person name="Morin E."/>
            <person name="Murat C."/>
            <person name="Sun H."/>
            <person name="Tunlid A."/>
            <person name="Henrissat B."/>
            <person name="Grigoriev I.V."/>
            <person name="Hibbett D.S."/>
            <person name="Martin F."/>
            <person name="Nordberg H.P."/>
            <person name="Cantor M.N."/>
            <person name="Hua S.X."/>
        </authorList>
    </citation>
    <scope>NUCLEOTIDE SEQUENCE [LARGE SCALE GENOMIC DNA]</scope>
    <source>
        <strain evidence="2 3">MUT 4182</strain>
    </source>
</reference>
<dbReference type="Proteomes" id="UP000054248">
    <property type="component" value="Unassembled WGS sequence"/>
</dbReference>